<dbReference type="PANTHER" id="PTHR33545">
    <property type="entry name" value="UPF0750 MEMBRANE PROTEIN YITT-RELATED"/>
    <property type="match status" value="1"/>
</dbReference>
<comment type="subcellular location">
    <subcellularLocation>
        <location evidence="1">Cell membrane</location>
        <topology evidence="1">Multi-pass membrane protein</topology>
    </subcellularLocation>
</comment>
<evidence type="ECO:0000256" key="2">
    <source>
        <dbReference type="ARBA" id="ARBA00022475"/>
    </source>
</evidence>
<evidence type="ECO:0000256" key="5">
    <source>
        <dbReference type="ARBA" id="ARBA00023136"/>
    </source>
</evidence>
<dbReference type="RefSeq" id="WP_002598398.1">
    <property type="nucleotide sequence ID" value="NZ_KB850956.1"/>
</dbReference>
<dbReference type="GO" id="GO:0005886">
    <property type="term" value="C:plasma membrane"/>
    <property type="evidence" value="ECO:0007669"/>
    <property type="project" value="UniProtKB-SubCell"/>
</dbReference>
<name>N9WDV0_9CLOT</name>
<evidence type="ECO:0000256" key="6">
    <source>
        <dbReference type="SAM" id="Phobius"/>
    </source>
</evidence>
<evidence type="ECO:0000313" key="7">
    <source>
        <dbReference type="EMBL" id="ENZ01196.1"/>
    </source>
</evidence>
<feature type="transmembrane region" description="Helical" evidence="6">
    <location>
        <begin position="177"/>
        <end position="196"/>
    </location>
</feature>
<organism evidence="7 8">
    <name type="scientific">Clostridium thermobutyricum</name>
    <dbReference type="NCBI Taxonomy" id="29372"/>
    <lineage>
        <taxon>Bacteria</taxon>
        <taxon>Bacillati</taxon>
        <taxon>Bacillota</taxon>
        <taxon>Clostridia</taxon>
        <taxon>Eubacteriales</taxon>
        <taxon>Clostridiaceae</taxon>
        <taxon>Clostridium</taxon>
    </lineage>
</organism>
<feature type="transmembrane region" description="Helical" evidence="6">
    <location>
        <begin position="49"/>
        <end position="70"/>
    </location>
</feature>
<dbReference type="InterPro" id="IPR003740">
    <property type="entry name" value="YitT"/>
</dbReference>
<protein>
    <recommendedName>
        <fullName evidence="9">YitT family protein</fullName>
    </recommendedName>
</protein>
<dbReference type="HOGENOM" id="CLU_063199_4_0_9"/>
<dbReference type="PANTHER" id="PTHR33545:SF10">
    <property type="entry name" value="UPF0750 MEMBRANE PROTEIN YPJC"/>
    <property type="match status" value="1"/>
</dbReference>
<keyword evidence="2" id="KW-1003">Cell membrane</keyword>
<dbReference type="InterPro" id="IPR051461">
    <property type="entry name" value="UPF0750_membrane"/>
</dbReference>
<evidence type="ECO:0000256" key="4">
    <source>
        <dbReference type="ARBA" id="ARBA00022989"/>
    </source>
</evidence>
<keyword evidence="4 6" id="KW-1133">Transmembrane helix</keyword>
<proteinExistence type="predicted"/>
<comment type="caution">
    <text evidence="7">The sequence shown here is derived from an EMBL/GenBank/DDBJ whole genome shotgun (WGS) entry which is preliminary data.</text>
</comment>
<reference evidence="7 8" key="1">
    <citation type="submission" date="2013-01" db="EMBL/GenBank/DDBJ databases">
        <title>The Genome Sequence of Clostridium colicanis 209318.</title>
        <authorList>
            <consortium name="The Broad Institute Genome Sequencing Platform"/>
            <person name="Earl A."/>
            <person name="Ward D."/>
            <person name="Feldgarden M."/>
            <person name="Gevers D."/>
            <person name="Courvalin P."/>
            <person name="Lambert T."/>
            <person name="Walker B."/>
            <person name="Young S.K."/>
            <person name="Zeng Q."/>
            <person name="Gargeya S."/>
            <person name="Fitzgerald M."/>
            <person name="Haas B."/>
            <person name="Abouelleil A."/>
            <person name="Alvarado L."/>
            <person name="Arachchi H.M."/>
            <person name="Berlin A.M."/>
            <person name="Chapman S.B."/>
            <person name="Dewar J."/>
            <person name="Goldberg J."/>
            <person name="Griggs A."/>
            <person name="Gujja S."/>
            <person name="Hansen M."/>
            <person name="Howarth C."/>
            <person name="Imamovic A."/>
            <person name="Larimer J."/>
            <person name="McCowan C."/>
            <person name="Murphy C."/>
            <person name="Neiman D."/>
            <person name="Pearson M."/>
            <person name="Priest M."/>
            <person name="Roberts A."/>
            <person name="Saif S."/>
            <person name="Shea T."/>
            <person name="Sisk P."/>
            <person name="Sykes S."/>
            <person name="Wortman J."/>
            <person name="Nusbaum C."/>
            <person name="Birren B."/>
        </authorList>
    </citation>
    <scope>NUCLEOTIDE SEQUENCE [LARGE SCALE GENOMIC DNA]</scope>
    <source>
        <strain evidence="7 8">209318</strain>
    </source>
</reference>
<evidence type="ECO:0000313" key="8">
    <source>
        <dbReference type="Proteomes" id="UP000013097"/>
    </source>
</evidence>
<accession>N9WDV0</accession>
<feature type="transmembrane region" description="Helical" evidence="6">
    <location>
        <begin position="154"/>
        <end position="171"/>
    </location>
</feature>
<evidence type="ECO:0000256" key="1">
    <source>
        <dbReference type="ARBA" id="ARBA00004651"/>
    </source>
</evidence>
<dbReference type="EMBL" id="AGYT01000009">
    <property type="protein sequence ID" value="ENZ01196.1"/>
    <property type="molecule type" value="Genomic_DNA"/>
</dbReference>
<keyword evidence="3 6" id="KW-0812">Transmembrane</keyword>
<dbReference type="eggNOG" id="COG1284">
    <property type="taxonomic scope" value="Bacteria"/>
</dbReference>
<evidence type="ECO:0008006" key="9">
    <source>
        <dbReference type="Google" id="ProtNLM"/>
    </source>
</evidence>
<dbReference type="Pfam" id="PF02588">
    <property type="entry name" value="YitT_membrane"/>
    <property type="match status" value="1"/>
</dbReference>
<keyword evidence="5 6" id="KW-0472">Membrane</keyword>
<dbReference type="Proteomes" id="UP000013097">
    <property type="component" value="Unassembled WGS sequence"/>
</dbReference>
<feature type="transmembrane region" description="Helical" evidence="6">
    <location>
        <begin position="110"/>
        <end position="133"/>
    </location>
</feature>
<feature type="transmembrane region" description="Helical" evidence="6">
    <location>
        <begin position="77"/>
        <end position="95"/>
    </location>
</feature>
<gene>
    <name evidence="7" type="ORF">HMPREF1092_01904</name>
</gene>
<evidence type="ECO:0000256" key="3">
    <source>
        <dbReference type="ARBA" id="ARBA00022692"/>
    </source>
</evidence>
<dbReference type="AlphaFoldDB" id="N9WDV0"/>
<keyword evidence="8" id="KW-1185">Reference proteome</keyword>
<sequence length="212" mass="22780">MYSARQNARDILLVILGASILAFGSYNLNYQNDVTEGGVLGLILLLQKLYAISPSITSVIVDFSLFLVGMRFLGKKFLFLSFLSTATFSITYRMWESIGFIVPNLQNNMILAGILSGVAVGLGVGLVVRVGAASGGDDVLAILGSKFSRLKIHHMYYLMDAVVLALSLTYISVDRIVYSIIAVLVSGTLISVIHDLGKKKEKVAVKGAVVAS</sequence>
<dbReference type="PATRIC" id="fig|999411.4.peg.1869"/>
<feature type="transmembrane region" description="Helical" evidence="6">
    <location>
        <begin position="12"/>
        <end position="29"/>
    </location>
</feature>